<dbReference type="InterPro" id="IPR045889">
    <property type="entry name" value="MES/HNL"/>
</dbReference>
<dbReference type="PROSITE" id="PS51318">
    <property type="entry name" value="TAT"/>
    <property type="match status" value="1"/>
</dbReference>
<dbReference type="HOGENOM" id="CLU_046066_3_0_11"/>
<evidence type="ECO:0000259" key="2">
    <source>
        <dbReference type="Pfam" id="PF12697"/>
    </source>
</evidence>
<accession>D3PZI4</accession>
<dbReference type="GO" id="GO:0080030">
    <property type="term" value="F:methyl indole-3-acetate esterase activity"/>
    <property type="evidence" value="ECO:0007669"/>
    <property type="project" value="TreeGrafter"/>
</dbReference>
<proteinExistence type="predicted"/>
<keyword evidence="4" id="KW-1185">Reference proteome</keyword>
<dbReference type="GO" id="GO:0080032">
    <property type="term" value="F:methyl jasmonate esterase activity"/>
    <property type="evidence" value="ECO:0007669"/>
    <property type="project" value="TreeGrafter"/>
</dbReference>
<dbReference type="EMBL" id="CP001778">
    <property type="protein sequence ID" value="ADD41658.1"/>
    <property type="molecule type" value="Genomic_DNA"/>
</dbReference>
<keyword evidence="1" id="KW-0732">Signal</keyword>
<name>D3PZI4_STANL</name>
<dbReference type="eggNOG" id="COG0596">
    <property type="taxonomic scope" value="Bacteria"/>
</dbReference>
<dbReference type="AlphaFoldDB" id="D3PZI4"/>
<dbReference type="PANTHER" id="PTHR10992:SF1086">
    <property type="entry name" value="AB HYDROLASE-1 DOMAIN-CONTAINING PROTEIN"/>
    <property type="match status" value="1"/>
</dbReference>
<evidence type="ECO:0000313" key="3">
    <source>
        <dbReference type="EMBL" id="ADD41658.1"/>
    </source>
</evidence>
<evidence type="ECO:0000256" key="1">
    <source>
        <dbReference type="SAM" id="SignalP"/>
    </source>
</evidence>
<dbReference type="ESTHER" id="stanl-d3pzi4">
    <property type="family name" value="HNLyase_Bact"/>
</dbReference>
<reference evidence="3 4" key="1">
    <citation type="journal article" date="2009" name="Stand. Genomic Sci.">
        <title>Complete genome sequence of Stackebrandtia nassauensis type strain (LLR-40K-21).</title>
        <authorList>
            <person name="Munk C."/>
            <person name="Lapidus A."/>
            <person name="Copeland A."/>
            <person name="Jando M."/>
            <person name="Mayilraj S."/>
            <person name="Glavina Del Rio T."/>
            <person name="Nolan M."/>
            <person name="Chen F."/>
            <person name="Lucas S."/>
            <person name="Tice H."/>
            <person name="Cheng J.F."/>
            <person name="Han C."/>
            <person name="Detter J.C."/>
            <person name="Bruce D."/>
            <person name="Goodwin L."/>
            <person name="Chain P."/>
            <person name="Pitluck S."/>
            <person name="Goker M."/>
            <person name="Ovchinikova G."/>
            <person name="Pati A."/>
            <person name="Ivanova N."/>
            <person name="Mavromatis K."/>
            <person name="Chen A."/>
            <person name="Palaniappan K."/>
            <person name="Land M."/>
            <person name="Hauser L."/>
            <person name="Chang Y.J."/>
            <person name="Jeffries C.D."/>
            <person name="Bristow J."/>
            <person name="Eisen J.A."/>
            <person name="Markowitz V."/>
            <person name="Hugenholtz P."/>
            <person name="Kyrpides N.C."/>
            <person name="Klenk H.P."/>
        </authorList>
    </citation>
    <scope>NUCLEOTIDE SEQUENCE [LARGE SCALE GENOMIC DNA]</scope>
    <source>
        <strain evidence="4">DSM 44728 / CIP 108903 / NRRL B-16338 / NBRC 102104 / LLR-40K-21</strain>
    </source>
</reference>
<dbReference type="KEGG" id="sna:Snas_1962"/>
<sequence length="308" mass="33007">MNRRKLLRTAAVVGAGGAAVATAGIATAAGREGAPTYVFVNGANGTGMGFNALGLRGHRSVAVELPGHTEGHFPIEYQAPQDLITWANMESPMRNVGLDDYVQATIDVVKTVAEYGPVILVGQSMGGATITKVGNAIPEYIDHMVYDTAYCCVELETMYEYTQTDENEGSLGDSLAPWIVGDPQKIGAIRMNWRSADPEFVAAAKAAYLADGTDEAILSLLAALQPDESIAAITENAQVEKDTWGTIPRTYIRHTRDKMLPIALQNRMIDEADALTPDNPFNVHSVKASHVGTAKAHKKILEILVDLA</sequence>
<feature type="signal peptide" evidence="1">
    <location>
        <begin position="1"/>
        <end position="28"/>
    </location>
</feature>
<evidence type="ECO:0000313" key="4">
    <source>
        <dbReference type="Proteomes" id="UP000000844"/>
    </source>
</evidence>
<dbReference type="RefSeq" id="WP_013017229.1">
    <property type="nucleotide sequence ID" value="NC_013947.1"/>
</dbReference>
<organism evidence="3 4">
    <name type="scientific">Stackebrandtia nassauensis (strain DSM 44728 / CIP 108903 / NRRL B-16338 / NBRC 102104 / LLR-40K-21)</name>
    <dbReference type="NCBI Taxonomy" id="446470"/>
    <lineage>
        <taxon>Bacteria</taxon>
        <taxon>Bacillati</taxon>
        <taxon>Actinomycetota</taxon>
        <taxon>Actinomycetes</taxon>
        <taxon>Glycomycetales</taxon>
        <taxon>Glycomycetaceae</taxon>
        <taxon>Stackebrandtia</taxon>
    </lineage>
</organism>
<dbReference type="InterPro" id="IPR006311">
    <property type="entry name" value="TAT_signal"/>
</dbReference>
<dbReference type="PANTHER" id="PTHR10992">
    <property type="entry name" value="METHYLESTERASE FAMILY MEMBER"/>
    <property type="match status" value="1"/>
</dbReference>
<dbReference type="Gene3D" id="3.40.50.1820">
    <property type="entry name" value="alpha/beta hydrolase"/>
    <property type="match status" value="1"/>
</dbReference>
<dbReference type="Proteomes" id="UP000000844">
    <property type="component" value="Chromosome"/>
</dbReference>
<dbReference type="Pfam" id="PF12697">
    <property type="entry name" value="Abhydrolase_6"/>
    <property type="match status" value="1"/>
</dbReference>
<gene>
    <name evidence="3" type="ordered locus">Snas_1962</name>
</gene>
<dbReference type="InterPro" id="IPR000073">
    <property type="entry name" value="AB_hydrolase_1"/>
</dbReference>
<dbReference type="InterPro" id="IPR029058">
    <property type="entry name" value="AB_hydrolase_fold"/>
</dbReference>
<dbReference type="SUPFAM" id="SSF53474">
    <property type="entry name" value="alpha/beta-Hydrolases"/>
    <property type="match status" value="1"/>
</dbReference>
<dbReference type="STRING" id="446470.Snas_1962"/>
<feature type="domain" description="AB hydrolase-1" evidence="2">
    <location>
        <begin position="38"/>
        <end position="269"/>
    </location>
</feature>
<feature type="chain" id="PRO_5003048124" evidence="1">
    <location>
        <begin position="29"/>
        <end position="308"/>
    </location>
</feature>
<protein>
    <submittedName>
        <fullName evidence="3">Esterase EstC</fullName>
    </submittedName>
</protein>